<comment type="similarity">
    <text evidence="1 5">Belongs to the mandelate racemase/muconate lactonizing enzyme family.</text>
</comment>
<evidence type="ECO:0000256" key="4">
    <source>
        <dbReference type="ARBA" id="ARBA00023235"/>
    </source>
</evidence>
<feature type="domain" description="Mandelate racemase/muconate lactonizing enzyme C-terminal" evidence="7">
    <location>
        <begin position="136"/>
        <end position="226"/>
    </location>
</feature>
<dbReference type="SFLD" id="SFLDF00010">
    <property type="entry name" value="dipeptide_epimerase"/>
    <property type="match status" value="1"/>
</dbReference>
<evidence type="ECO:0000313" key="8">
    <source>
        <dbReference type="EMBL" id="GLV58895.1"/>
    </source>
</evidence>
<dbReference type="CDD" id="cd03319">
    <property type="entry name" value="L-Ala-DL-Glu_epimerase"/>
    <property type="match status" value="1"/>
</dbReference>
<dbReference type="Pfam" id="PF02746">
    <property type="entry name" value="MR_MLE_N"/>
    <property type="match status" value="1"/>
</dbReference>
<sequence length="351" mass="37945">MLHIDAKPIDLHLTTPFRISRGVQHTASNVVVEVKHEEAVGYGEAAPSKYYGESAETVMACIAMFAGNLGDDPFLIEEIIQRLDKVIRLNPSAKAAVDMAIYDIMGKMLGVPVYKLLGLNPAHTPRTSFTIGLDTPAEMAKKALLAQDYPILKIKVGTRHDIEILKAIRDVTSAVIRVDANAGWTPKEAIKNINAIAQYNIEFVEQPVPAHDLAGLKLVRDNVPLPIIADESCVSIEDLPRLSECVDGVNFKLMKNGGIANVLKMIHVARAYNLRTMIGCMIESSLAITAAAHLTPLVDYADLDGQLLINDDPFAGVTVERGKLILPNRPGLGVGARPNNHGASESSSPHS</sequence>
<dbReference type="InterPro" id="IPR034603">
    <property type="entry name" value="Dipeptide_epimerase"/>
</dbReference>
<evidence type="ECO:0000256" key="3">
    <source>
        <dbReference type="ARBA" id="ARBA00022842"/>
    </source>
</evidence>
<comment type="caution">
    <text evidence="8">The sequence shown here is derived from an EMBL/GenBank/DDBJ whole genome shotgun (WGS) entry which is preliminary data.</text>
</comment>
<comment type="cofactor">
    <cofactor evidence="5">
        <name>Mg(2+)</name>
        <dbReference type="ChEBI" id="CHEBI:18420"/>
    </cofactor>
    <text evidence="5">Binds 1 Mg(2+) ion per subunit.</text>
</comment>
<dbReference type="InterPro" id="IPR013342">
    <property type="entry name" value="Mandelate_racemase_C"/>
</dbReference>
<name>A0ABQ6FX95_9CHLR</name>
<dbReference type="PANTHER" id="PTHR48080">
    <property type="entry name" value="D-GALACTONATE DEHYDRATASE-RELATED"/>
    <property type="match status" value="1"/>
</dbReference>
<evidence type="ECO:0000256" key="6">
    <source>
        <dbReference type="SAM" id="MobiDB-lite"/>
    </source>
</evidence>
<feature type="compositionally biased region" description="Polar residues" evidence="6">
    <location>
        <begin position="341"/>
        <end position="351"/>
    </location>
</feature>
<evidence type="ECO:0000259" key="7">
    <source>
        <dbReference type="SMART" id="SM00922"/>
    </source>
</evidence>
<dbReference type="SFLD" id="SFLDG00180">
    <property type="entry name" value="muconate_cycloisomerase"/>
    <property type="match status" value="2"/>
</dbReference>
<dbReference type="InterPro" id="IPR036849">
    <property type="entry name" value="Enolase-like_C_sf"/>
</dbReference>
<dbReference type="SFLD" id="SFLDS00001">
    <property type="entry name" value="Enolase"/>
    <property type="match status" value="2"/>
</dbReference>
<dbReference type="EC" id="5.1.1.-" evidence="5"/>
<accession>A0ABQ6FX95</accession>
<dbReference type="Pfam" id="PF13378">
    <property type="entry name" value="MR_MLE_C"/>
    <property type="match status" value="1"/>
</dbReference>
<dbReference type="InterPro" id="IPR029017">
    <property type="entry name" value="Enolase-like_N"/>
</dbReference>
<protein>
    <recommendedName>
        <fullName evidence="5">Dipeptide epimerase</fullName>
        <ecNumber evidence="5">5.1.1.-</ecNumber>
    </recommendedName>
</protein>
<keyword evidence="2 5" id="KW-0479">Metal-binding</keyword>
<dbReference type="SUPFAM" id="SSF54826">
    <property type="entry name" value="Enolase N-terminal domain-like"/>
    <property type="match status" value="1"/>
</dbReference>
<reference evidence="8 9" key="1">
    <citation type="submission" date="2023-02" db="EMBL/GenBank/DDBJ databases">
        <title>Dictyobacter halimunensis sp. nov., a new member of the class Ktedonobacteria from forest soil in a geothermal area.</title>
        <authorList>
            <person name="Rachmania M.K."/>
            <person name="Ningsih F."/>
            <person name="Sakai Y."/>
            <person name="Yabe S."/>
            <person name="Yokota A."/>
            <person name="Sjamsuridzal W."/>
        </authorList>
    </citation>
    <scope>NUCLEOTIDE SEQUENCE [LARGE SCALE GENOMIC DNA]</scope>
    <source>
        <strain evidence="8 9">S3.2.2.5</strain>
    </source>
</reference>
<proteinExistence type="inferred from homology"/>
<dbReference type="InterPro" id="IPR029065">
    <property type="entry name" value="Enolase_C-like"/>
</dbReference>
<evidence type="ECO:0000256" key="5">
    <source>
        <dbReference type="RuleBase" id="RU366006"/>
    </source>
</evidence>
<dbReference type="SUPFAM" id="SSF51604">
    <property type="entry name" value="Enolase C-terminal domain-like"/>
    <property type="match status" value="1"/>
</dbReference>
<dbReference type="InterPro" id="IPR034593">
    <property type="entry name" value="DgoD-like"/>
</dbReference>
<dbReference type="Gene3D" id="3.20.20.120">
    <property type="entry name" value="Enolase-like C-terminal domain"/>
    <property type="match status" value="1"/>
</dbReference>
<feature type="region of interest" description="Disordered" evidence="6">
    <location>
        <begin position="330"/>
        <end position="351"/>
    </location>
</feature>
<evidence type="ECO:0000256" key="2">
    <source>
        <dbReference type="ARBA" id="ARBA00022723"/>
    </source>
</evidence>
<dbReference type="RefSeq" id="WP_338255301.1">
    <property type="nucleotide sequence ID" value="NZ_BSRI01000002.1"/>
</dbReference>
<dbReference type="EMBL" id="BSRI01000002">
    <property type="protein sequence ID" value="GLV58895.1"/>
    <property type="molecule type" value="Genomic_DNA"/>
</dbReference>
<dbReference type="InterPro" id="IPR018110">
    <property type="entry name" value="Mandel_Rmase/mucon_lact_enz_CS"/>
</dbReference>
<dbReference type="InterPro" id="IPR013341">
    <property type="entry name" value="Mandelate_racemase_N_dom"/>
</dbReference>
<keyword evidence="9" id="KW-1185">Reference proteome</keyword>
<keyword evidence="3 5" id="KW-0460">Magnesium</keyword>
<evidence type="ECO:0000256" key="1">
    <source>
        <dbReference type="ARBA" id="ARBA00008031"/>
    </source>
</evidence>
<dbReference type="SMART" id="SM00922">
    <property type="entry name" value="MR_MLE"/>
    <property type="match status" value="1"/>
</dbReference>
<dbReference type="SFLD" id="SFLDF00009">
    <property type="entry name" value="o-succinylbenzoate_synthase"/>
    <property type="match status" value="1"/>
</dbReference>
<keyword evidence="4 5" id="KW-0413">Isomerase</keyword>
<dbReference type="PROSITE" id="PS00909">
    <property type="entry name" value="MR_MLE_2"/>
    <property type="match status" value="1"/>
</dbReference>
<gene>
    <name evidence="8" type="ORF">KDH_57230</name>
</gene>
<organism evidence="8 9">
    <name type="scientific">Dictyobacter halimunensis</name>
    <dbReference type="NCBI Taxonomy" id="3026934"/>
    <lineage>
        <taxon>Bacteria</taxon>
        <taxon>Bacillati</taxon>
        <taxon>Chloroflexota</taxon>
        <taxon>Ktedonobacteria</taxon>
        <taxon>Ktedonobacterales</taxon>
        <taxon>Dictyobacteraceae</taxon>
        <taxon>Dictyobacter</taxon>
    </lineage>
</organism>
<dbReference type="Proteomes" id="UP001344906">
    <property type="component" value="Unassembled WGS sequence"/>
</dbReference>
<dbReference type="PANTHER" id="PTHR48080:SF3">
    <property type="entry name" value="ENOLASE SUPERFAMILY MEMBER DDB_G0284701"/>
    <property type="match status" value="1"/>
</dbReference>
<dbReference type="Gene3D" id="3.30.390.10">
    <property type="entry name" value="Enolase-like, N-terminal domain"/>
    <property type="match status" value="1"/>
</dbReference>
<evidence type="ECO:0000313" key="9">
    <source>
        <dbReference type="Proteomes" id="UP001344906"/>
    </source>
</evidence>